<sequence length="71" mass="7807">MSDGEQAKPGRRRGRRRRRRASASPEHRSQNQPTGGTPPGRLLVRRIPAPARRAAEPSGCAQCTKPPPADW</sequence>
<dbReference type="AlphaFoldDB" id="X8CMC3"/>
<gene>
    <name evidence="2" type="ORF">I553_8651</name>
</gene>
<protein>
    <submittedName>
        <fullName evidence="2">Uncharacterized protein</fullName>
    </submittedName>
</protein>
<feature type="compositionally biased region" description="Basic residues" evidence="1">
    <location>
        <begin position="9"/>
        <end position="21"/>
    </location>
</feature>
<reference evidence="2" key="1">
    <citation type="submission" date="2014-01" db="EMBL/GenBank/DDBJ databases">
        <authorList>
            <person name="Brown-Elliot B."/>
            <person name="Wallace R."/>
            <person name="Lenaerts A."/>
            <person name="Ordway D."/>
            <person name="DeGroote M.A."/>
            <person name="Parker T."/>
            <person name="Sizemore C."/>
            <person name="Tallon L.J."/>
            <person name="Sadzewicz L.K."/>
            <person name="Sengamalay N."/>
            <person name="Fraser C.M."/>
            <person name="Hine E."/>
            <person name="Shefchek K.A."/>
            <person name="Das S.P."/>
            <person name="Tettelin H."/>
        </authorList>
    </citation>
    <scope>NUCLEOTIDE SEQUENCE [LARGE SCALE GENOMIC DNA]</scope>
    <source>
        <strain evidence="2">4042</strain>
    </source>
</reference>
<evidence type="ECO:0000313" key="2">
    <source>
        <dbReference type="EMBL" id="EUA56603.1"/>
    </source>
</evidence>
<accession>X8CMC3</accession>
<proteinExistence type="predicted"/>
<comment type="caution">
    <text evidence="2">The sequence shown here is derived from an EMBL/GenBank/DDBJ whole genome shotgun (WGS) entry which is preliminary data.</text>
</comment>
<name>X8CMC3_MYCXE</name>
<feature type="region of interest" description="Disordered" evidence="1">
    <location>
        <begin position="1"/>
        <end position="71"/>
    </location>
</feature>
<dbReference type="EMBL" id="JAOB01000029">
    <property type="protein sequence ID" value="EUA56603.1"/>
    <property type="molecule type" value="Genomic_DNA"/>
</dbReference>
<evidence type="ECO:0000256" key="1">
    <source>
        <dbReference type="SAM" id="MobiDB-lite"/>
    </source>
</evidence>
<organism evidence="2">
    <name type="scientific">Mycobacterium xenopi 4042</name>
    <dbReference type="NCBI Taxonomy" id="1299334"/>
    <lineage>
        <taxon>Bacteria</taxon>
        <taxon>Bacillati</taxon>
        <taxon>Actinomycetota</taxon>
        <taxon>Actinomycetes</taxon>
        <taxon>Mycobacteriales</taxon>
        <taxon>Mycobacteriaceae</taxon>
        <taxon>Mycobacterium</taxon>
    </lineage>
</organism>